<evidence type="ECO:0000313" key="3">
    <source>
        <dbReference type="Proteomes" id="UP000319130"/>
    </source>
</evidence>
<name>A0A523W775_UNCAE</name>
<reference evidence="2 3" key="1">
    <citation type="submission" date="2019-03" db="EMBL/GenBank/DDBJ databases">
        <title>Metabolic potential of uncultured bacteria and archaea associated with petroleum seepage in deep-sea sediments.</title>
        <authorList>
            <person name="Dong X."/>
            <person name="Hubert C."/>
        </authorList>
    </citation>
    <scope>NUCLEOTIDE SEQUENCE [LARGE SCALE GENOMIC DNA]</scope>
    <source>
        <strain evidence="2">E29_bin52</strain>
    </source>
</reference>
<gene>
    <name evidence="2" type="ORF">E3J48_03675</name>
</gene>
<dbReference type="EMBL" id="SOIZ01000155">
    <property type="protein sequence ID" value="TET62847.1"/>
    <property type="molecule type" value="Genomic_DNA"/>
</dbReference>
<protein>
    <recommendedName>
        <fullName evidence="4">Alginate export domain-containing protein</fullName>
    </recommendedName>
</protein>
<organism evidence="2 3">
    <name type="scientific">Aerophobetes bacterium</name>
    <dbReference type="NCBI Taxonomy" id="2030807"/>
    <lineage>
        <taxon>Bacteria</taxon>
        <taxon>Candidatus Aerophobota</taxon>
    </lineage>
</organism>
<comment type="caution">
    <text evidence="2">The sequence shown here is derived from an EMBL/GenBank/DDBJ whole genome shotgun (WGS) entry which is preliminary data.</text>
</comment>
<dbReference type="AlphaFoldDB" id="A0A523W775"/>
<keyword evidence="1" id="KW-0732">Signal</keyword>
<evidence type="ECO:0000313" key="2">
    <source>
        <dbReference type="EMBL" id="TET62847.1"/>
    </source>
</evidence>
<sequence>MKRMLAISIFLLSFSTRCPAGEVEYGGSFRYQSNYNKINQASFLNPRNDILELPNSDSMLQIKFDLRSWFGESLGFYLKDRASYIMGKDKSELDNILDEIYLELNPSESLFFNIGKQNITEGVGYAWNPTDFMARFEEIDQGEDTREKRGDREGMICLRGEYFLPYITLTVVASPKIESWGQKDDARALVKVYSLMRNLDFSLIAYAEEKKRPKLGLNFSSTIGESLEVHSEASLQKGTYRYYLNQLDPGYYEFIQKKRESEELYPKVLVGGQYTFLDNTNLVLEYYHNQEGYSSSEWRDYFEYLKFSGERYGDESLYRSYLLLGNAYFNLANFRQNYLFLRLNRPNVMDLFEISSNNIYNLDDASLLMNVKIDYEGIRDLSLYVLGNFFFGDRDTEFGMFYQSRTFSAGAEYFF</sequence>
<dbReference type="Proteomes" id="UP000319130">
    <property type="component" value="Unassembled WGS sequence"/>
</dbReference>
<accession>A0A523W775</accession>
<feature type="chain" id="PRO_5021714894" description="Alginate export domain-containing protein" evidence="1">
    <location>
        <begin position="21"/>
        <end position="415"/>
    </location>
</feature>
<proteinExistence type="predicted"/>
<feature type="signal peptide" evidence="1">
    <location>
        <begin position="1"/>
        <end position="20"/>
    </location>
</feature>
<evidence type="ECO:0008006" key="4">
    <source>
        <dbReference type="Google" id="ProtNLM"/>
    </source>
</evidence>
<evidence type="ECO:0000256" key="1">
    <source>
        <dbReference type="SAM" id="SignalP"/>
    </source>
</evidence>